<dbReference type="AlphaFoldDB" id="A0AAD9XPF6"/>
<keyword evidence="2" id="KW-1185">Reference proteome</keyword>
<evidence type="ECO:0000313" key="1">
    <source>
        <dbReference type="EMBL" id="KAK2663391.1"/>
    </source>
</evidence>
<evidence type="ECO:0000313" key="2">
    <source>
        <dbReference type="Proteomes" id="UP001280121"/>
    </source>
</evidence>
<accession>A0AAD9XPF6</accession>
<organism evidence="1 2">
    <name type="scientific">Dipteronia dyeriana</name>
    <dbReference type="NCBI Taxonomy" id="168575"/>
    <lineage>
        <taxon>Eukaryota</taxon>
        <taxon>Viridiplantae</taxon>
        <taxon>Streptophyta</taxon>
        <taxon>Embryophyta</taxon>
        <taxon>Tracheophyta</taxon>
        <taxon>Spermatophyta</taxon>
        <taxon>Magnoliopsida</taxon>
        <taxon>eudicotyledons</taxon>
        <taxon>Gunneridae</taxon>
        <taxon>Pentapetalae</taxon>
        <taxon>rosids</taxon>
        <taxon>malvids</taxon>
        <taxon>Sapindales</taxon>
        <taxon>Sapindaceae</taxon>
        <taxon>Hippocastanoideae</taxon>
        <taxon>Acereae</taxon>
        <taxon>Dipteronia</taxon>
    </lineage>
</organism>
<gene>
    <name evidence="1" type="ORF">Ddye_001965</name>
</gene>
<dbReference type="Proteomes" id="UP001280121">
    <property type="component" value="Unassembled WGS sequence"/>
</dbReference>
<proteinExistence type="predicted"/>
<name>A0AAD9XPF6_9ROSI</name>
<dbReference type="EMBL" id="JANJYI010000001">
    <property type="protein sequence ID" value="KAK2663391.1"/>
    <property type="molecule type" value="Genomic_DNA"/>
</dbReference>
<comment type="caution">
    <text evidence="1">The sequence shown here is derived from an EMBL/GenBank/DDBJ whole genome shotgun (WGS) entry which is preliminary data.</text>
</comment>
<reference evidence="1" key="1">
    <citation type="journal article" date="2023" name="Plant J.">
        <title>Genome sequences and population genomics provide insights into the demographic history, inbreeding, and mutation load of two 'living fossil' tree species of Dipteronia.</title>
        <authorList>
            <person name="Feng Y."/>
            <person name="Comes H.P."/>
            <person name="Chen J."/>
            <person name="Zhu S."/>
            <person name="Lu R."/>
            <person name="Zhang X."/>
            <person name="Li P."/>
            <person name="Qiu J."/>
            <person name="Olsen K.M."/>
            <person name="Qiu Y."/>
        </authorList>
    </citation>
    <scope>NUCLEOTIDE SEQUENCE</scope>
    <source>
        <strain evidence="1">KIB01</strain>
    </source>
</reference>
<sequence>MVLTAPTLDENLTMKHLMSASGGWDVGFLRENFSKKDFEAILSLLVGVCQAIDSRIWHYEQTGCYTVMSGYRVGCAVLGSPSSSDFMLECFGRLSDEDTCLLCVVLWRNWGHRNLVAHGLPGLCLNDVVSWSQAYLRNFRAAKESRVRDVISVQKRAVRWTPPRPDRYKLNTDMAIYGARAAGRIGLVIRDLDGFVTASSS</sequence>
<protein>
    <submittedName>
        <fullName evidence="1">Uncharacterized protein</fullName>
    </submittedName>
</protein>